<dbReference type="PANTHER" id="PTHR24104:SF25">
    <property type="entry name" value="PROTEIN LIN-41"/>
    <property type="match status" value="1"/>
</dbReference>
<dbReference type="Gene3D" id="2.40.10.500">
    <property type="match status" value="2"/>
</dbReference>
<dbReference type="InterPro" id="IPR001258">
    <property type="entry name" value="NHL_repeat"/>
</dbReference>
<gene>
    <name evidence="3" type="ORF">JBS370_LOCUS23537</name>
</gene>
<dbReference type="AlphaFoldDB" id="A0A819KSS9"/>
<evidence type="ECO:0000256" key="2">
    <source>
        <dbReference type="PROSITE-ProRule" id="PRU00504"/>
    </source>
</evidence>
<feature type="repeat" description="NHL" evidence="2">
    <location>
        <begin position="430"/>
        <end position="461"/>
    </location>
</feature>
<dbReference type="CDD" id="cd05819">
    <property type="entry name" value="NHL"/>
    <property type="match status" value="2"/>
</dbReference>
<comment type="caution">
    <text evidence="3">The sequence shown here is derived from an EMBL/GenBank/DDBJ whole genome shotgun (WGS) entry which is preliminary data.</text>
</comment>
<evidence type="ECO:0000313" key="3">
    <source>
        <dbReference type="EMBL" id="CAF3951111.1"/>
    </source>
</evidence>
<dbReference type="SUPFAM" id="SSF63825">
    <property type="entry name" value="YWTD domain"/>
    <property type="match status" value="1"/>
</dbReference>
<dbReference type="InterPro" id="IPR011042">
    <property type="entry name" value="6-blade_b-propeller_TolB-like"/>
</dbReference>
<proteinExistence type="predicted"/>
<name>A0A819KSS9_9BILA</name>
<dbReference type="EMBL" id="CAJOBD010003484">
    <property type="protein sequence ID" value="CAF3951111.1"/>
    <property type="molecule type" value="Genomic_DNA"/>
</dbReference>
<dbReference type="Proteomes" id="UP000663836">
    <property type="component" value="Unassembled WGS sequence"/>
</dbReference>
<dbReference type="GO" id="GO:0008270">
    <property type="term" value="F:zinc ion binding"/>
    <property type="evidence" value="ECO:0007669"/>
    <property type="project" value="UniProtKB-KW"/>
</dbReference>
<dbReference type="PROSITE" id="PS51125">
    <property type="entry name" value="NHL"/>
    <property type="match status" value="4"/>
</dbReference>
<dbReference type="Pfam" id="PF01436">
    <property type="entry name" value="NHL"/>
    <property type="match status" value="6"/>
</dbReference>
<dbReference type="Gene3D" id="2.120.10.30">
    <property type="entry name" value="TolB, C-terminal domain"/>
    <property type="match status" value="3"/>
</dbReference>
<protein>
    <recommendedName>
        <fullName evidence="5">NHL repeat-containing protein</fullName>
    </recommendedName>
</protein>
<reference evidence="3" key="1">
    <citation type="submission" date="2021-02" db="EMBL/GenBank/DDBJ databases">
        <authorList>
            <person name="Nowell W R."/>
        </authorList>
    </citation>
    <scope>NUCLEOTIDE SEQUENCE</scope>
</reference>
<dbReference type="PANTHER" id="PTHR24104">
    <property type="entry name" value="E3 UBIQUITIN-PROTEIN LIGASE NHLRC1-RELATED"/>
    <property type="match status" value="1"/>
</dbReference>
<organism evidence="3 4">
    <name type="scientific">Rotaria sordida</name>
    <dbReference type="NCBI Taxonomy" id="392033"/>
    <lineage>
        <taxon>Eukaryota</taxon>
        <taxon>Metazoa</taxon>
        <taxon>Spiralia</taxon>
        <taxon>Gnathifera</taxon>
        <taxon>Rotifera</taxon>
        <taxon>Eurotatoria</taxon>
        <taxon>Bdelloidea</taxon>
        <taxon>Philodinida</taxon>
        <taxon>Philodinidae</taxon>
        <taxon>Rotaria</taxon>
    </lineage>
</organism>
<feature type="repeat" description="NHL" evidence="2">
    <location>
        <begin position="212"/>
        <end position="243"/>
    </location>
</feature>
<keyword evidence="1" id="KW-0677">Repeat</keyword>
<feature type="repeat" description="NHL" evidence="2">
    <location>
        <begin position="369"/>
        <end position="406"/>
    </location>
</feature>
<dbReference type="SUPFAM" id="SSF101898">
    <property type="entry name" value="NHL repeat"/>
    <property type="match status" value="1"/>
</dbReference>
<feature type="repeat" description="NHL" evidence="2">
    <location>
        <begin position="152"/>
        <end position="182"/>
    </location>
</feature>
<evidence type="ECO:0000313" key="4">
    <source>
        <dbReference type="Proteomes" id="UP000663836"/>
    </source>
</evidence>
<sequence length="539" mass="56738">MKWLEGAREGIIVAGGQGKGNGLQQLSNPNGIVVDQIGTIYVCDEGNNRIVRWVKGAKEGTTIIGEGAREGIIVAGGQGKGNGLHQLSNPKGIVVDQIGTVYICDSGNNRVMTWVKGAKEGSIIIGGEEAALDRPVEDTREGIIVAGGQGNGNGLHQLSQPNGIVVDELGSIYVCDTNNNRIMRWLQGAKEGSTIIGEGAREGSIAAGGQGKGSDIRQLSNPNGIVVDELGTVYVCDSGNNRIMRWLQGAKEGSIIIGGEEAGLNEPIGLSFDLFGNLFAAETGSNRVQRFNYMWRPLRGSTIAIPDHSLWEPRGIIVAGGNSIGSAKNQLDHPCGLFVDSEKTVSNHRILEWLDGASEGIVVAGGQGKGNGLHQLSEPNGVVVDQFGRVYVCDSGNNRIMSWDKGAKEGSIIIGEGAREGIVVAGGQGKGNGLHQLSEPNGIVVDKKGTVYVCDSENNRVMRWFRGSKEGSVLIGEGAREGIVVAGGQGKGNGLHQLSNPSGIVIDELGTVYVCDPDNNRIMRWIKGSKVGIIIIGDL</sequence>
<evidence type="ECO:0008006" key="5">
    <source>
        <dbReference type="Google" id="ProtNLM"/>
    </source>
</evidence>
<accession>A0A819KSS9</accession>
<evidence type="ECO:0000256" key="1">
    <source>
        <dbReference type="ARBA" id="ARBA00022737"/>
    </source>
</evidence>
<dbReference type="InterPro" id="IPR050952">
    <property type="entry name" value="TRIM-NHL_E3_ligases"/>
</dbReference>